<dbReference type="KEGG" id="pgin:FRZ67_11440"/>
<dbReference type="GO" id="GO:0016747">
    <property type="term" value="F:acyltransferase activity, transferring groups other than amino-acyl groups"/>
    <property type="evidence" value="ECO:0007669"/>
    <property type="project" value="InterPro"/>
</dbReference>
<dbReference type="EMBL" id="CP042435">
    <property type="protein sequence ID" value="QEC67882.1"/>
    <property type="molecule type" value="Genomic_DNA"/>
</dbReference>
<proteinExistence type="predicted"/>
<organism evidence="2 3">
    <name type="scientific">Panacibacter ginsenosidivorans</name>
    <dbReference type="NCBI Taxonomy" id="1813871"/>
    <lineage>
        <taxon>Bacteria</taxon>
        <taxon>Pseudomonadati</taxon>
        <taxon>Bacteroidota</taxon>
        <taxon>Chitinophagia</taxon>
        <taxon>Chitinophagales</taxon>
        <taxon>Chitinophagaceae</taxon>
        <taxon>Panacibacter</taxon>
    </lineage>
</organism>
<dbReference type="CDD" id="cd04301">
    <property type="entry name" value="NAT_SF"/>
    <property type="match status" value="1"/>
</dbReference>
<evidence type="ECO:0000313" key="3">
    <source>
        <dbReference type="Proteomes" id="UP000321533"/>
    </source>
</evidence>
<dbReference type="RefSeq" id="WP_147189689.1">
    <property type="nucleotide sequence ID" value="NZ_CP042435.1"/>
</dbReference>
<name>A0A5B8V954_9BACT</name>
<keyword evidence="3" id="KW-1185">Reference proteome</keyword>
<dbReference type="Pfam" id="PF13673">
    <property type="entry name" value="Acetyltransf_10"/>
    <property type="match status" value="1"/>
</dbReference>
<dbReference type="OrthoDB" id="9775804at2"/>
<sequence>MIALYSDAGLPRPLDNRERMQQMINNSSLFVSAWHNHLLVGLARSVTDLVWCYYLADLAVLSDYKKKGIGKELIRRTKEWVGRESMLLLLSVPAAMDYYPKIGFKKCDNSFIIHRLE</sequence>
<dbReference type="PROSITE" id="PS51186">
    <property type="entry name" value="GNAT"/>
    <property type="match status" value="1"/>
</dbReference>
<gene>
    <name evidence="2" type="ORF">FRZ67_11440</name>
</gene>
<dbReference type="PANTHER" id="PTHR43233:SF1">
    <property type="entry name" value="FAMILY N-ACETYLTRANSFERASE, PUTATIVE (AFU_ORTHOLOGUE AFUA_6G03350)-RELATED"/>
    <property type="match status" value="1"/>
</dbReference>
<dbReference type="Gene3D" id="3.40.630.30">
    <property type="match status" value="1"/>
</dbReference>
<dbReference type="PANTHER" id="PTHR43233">
    <property type="entry name" value="FAMILY N-ACETYLTRANSFERASE, PUTATIVE (AFU_ORTHOLOGUE AFUA_6G03350)-RELATED"/>
    <property type="match status" value="1"/>
</dbReference>
<reference evidence="2 3" key="1">
    <citation type="journal article" date="2016" name="Int. J. Syst. Evol. Microbiol.">
        <title>Panacibacter ginsenosidivorans gen. nov., sp. nov., with ginsenoside converting activity isolated from soil of a ginseng field.</title>
        <authorList>
            <person name="Siddiqi M.Z."/>
            <person name="Muhammad Shafi S."/>
            <person name="Choi K.D."/>
            <person name="Im W.T."/>
        </authorList>
    </citation>
    <scope>NUCLEOTIDE SEQUENCE [LARGE SCALE GENOMIC DNA]</scope>
    <source>
        <strain evidence="2 3">Gsoil1550</strain>
    </source>
</reference>
<dbReference type="AlphaFoldDB" id="A0A5B8V954"/>
<keyword evidence="2" id="KW-0808">Transferase</keyword>
<accession>A0A5B8V954</accession>
<dbReference type="Proteomes" id="UP000321533">
    <property type="component" value="Chromosome"/>
</dbReference>
<dbReference type="InterPro" id="IPR016181">
    <property type="entry name" value="Acyl_CoA_acyltransferase"/>
</dbReference>
<evidence type="ECO:0000313" key="2">
    <source>
        <dbReference type="EMBL" id="QEC67882.1"/>
    </source>
</evidence>
<evidence type="ECO:0000259" key="1">
    <source>
        <dbReference type="PROSITE" id="PS51186"/>
    </source>
</evidence>
<dbReference type="InterPro" id="IPR000182">
    <property type="entry name" value="GNAT_dom"/>
</dbReference>
<dbReference type="SUPFAM" id="SSF55729">
    <property type="entry name" value="Acyl-CoA N-acyltransferases (Nat)"/>
    <property type="match status" value="1"/>
</dbReference>
<dbReference type="InterPro" id="IPR053144">
    <property type="entry name" value="Acetyltransferase_Butenolide"/>
</dbReference>
<feature type="domain" description="N-acetyltransferase" evidence="1">
    <location>
        <begin position="1"/>
        <end position="117"/>
    </location>
</feature>
<protein>
    <submittedName>
        <fullName evidence="2">GNAT family N-acetyltransferase</fullName>
    </submittedName>
</protein>